<keyword evidence="10" id="KW-0732">Signal</keyword>
<proteinExistence type="predicted"/>
<comment type="subcellular location">
    <subcellularLocation>
        <location evidence="1">Cell membrane</location>
        <topology evidence="1">Multi-pass membrane protein</topology>
    </subcellularLocation>
</comment>
<sequence length="393" mass="44220">MVWCTALGLVLLNAFSGIFTSYFSVPRRGTELNTLDEVDRAVDKVVAMPRVVADFKDVDISSVRLLAKLSEFKFDTEEILSGRAAVMDTESTLEAVRRMKEVLQDGASPLRTVPECVVSPAYLSFPVRKGWPLVHRYSALVQRLVEGGVVQRLTREGLRNFSVSLELPEFVDVALADNPKPLVLIHFLEAYILLASGLMAATAAFLGEAMQATLMKRRKKLQQQDERLKETQPSQADPDEGNDLKKSEKYLVDSVVHNEDNDGKEEDCIVHVDLEEDDGKTDPKERDAEERNKGYTLETEQDIANVEKENKDCSESGFNEITTTVVLYVDKERDVEELKVLDTEQVTPNNGRELIGCPESEFNEVTTNMVLDLLADNKIECHTTERIERGYEK</sequence>
<evidence type="ECO:0000256" key="4">
    <source>
        <dbReference type="ARBA" id="ARBA00022989"/>
    </source>
</evidence>
<dbReference type="Proteomes" id="UP001378592">
    <property type="component" value="Unassembled WGS sequence"/>
</dbReference>
<keyword evidence="3 9" id="KW-0812">Transmembrane</keyword>
<evidence type="ECO:0000256" key="5">
    <source>
        <dbReference type="ARBA" id="ARBA00023136"/>
    </source>
</evidence>
<evidence type="ECO:0000256" key="1">
    <source>
        <dbReference type="ARBA" id="ARBA00004651"/>
    </source>
</evidence>
<keyword evidence="12" id="KW-1185">Reference proteome</keyword>
<evidence type="ECO:0000256" key="8">
    <source>
        <dbReference type="SAM" id="MobiDB-lite"/>
    </source>
</evidence>
<keyword evidence="6" id="KW-0675">Receptor</keyword>
<feature type="chain" id="PRO_5044227184" description="Ionotropic receptor" evidence="10">
    <location>
        <begin position="21"/>
        <end position="393"/>
    </location>
</feature>
<comment type="caution">
    <text evidence="11">The sequence shown here is derived from an EMBL/GenBank/DDBJ whole genome shotgun (WGS) entry which is preliminary data.</text>
</comment>
<evidence type="ECO:0000313" key="11">
    <source>
        <dbReference type="EMBL" id="KAK7865852.1"/>
    </source>
</evidence>
<evidence type="ECO:0008006" key="13">
    <source>
        <dbReference type="Google" id="ProtNLM"/>
    </source>
</evidence>
<dbReference type="InterPro" id="IPR052192">
    <property type="entry name" value="Insect_Ionotropic_Sensory_Rcpt"/>
</dbReference>
<dbReference type="PANTHER" id="PTHR42643:SF24">
    <property type="entry name" value="IONOTROPIC RECEPTOR 60A"/>
    <property type="match status" value="1"/>
</dbReference>
<evidence type="ECO:0000256" key="7">
    <source>
        <dbReference type="ARBA" id="ARBA00023180"/>
    </source>
</evidence>
<dbReference type="EMBL" id="JAZDUA010000164">
    <property type="protein sequence ID" value="KAK7865852.1"/>
    <property type="molecule type" value="Genomic_DNA"/>
</dbReference>
<name>A0AAN9VP68_9ORTH</name>
<keyword evidence="7" id="KW-0325">Glycoprotein</keyword>
<accession>A0AAN9VP68</accession>
<evidence type="ECO:0000256" key="2">
    <source>
        <dbReference type="ARBA" id="ARBA00022475"/>
    </source>
</evidence>
<evidence type="ECO:0000256" key="10">
    <source>
        <dbReference type="SAM" id="SignalP"/>
    </source>
</evidence>
<gene>
    <name evidence="11" type="ORF">R5R35_003970</name>
</gene>
<feature type="transmembrane region" description="Helical" evidence="9">
    <location>
        <begin position="190"/>
        <end position="210"/>
    </location>
</feature>
<evidence type="ECO:0000256" key="3">
    <source>
        <dbReference type="ARBA" id="ARBA00022692"/>
    </source>
</evidence>
<feature type="compositionally biased region" description="Basic and acidic residues" evidence="8">
    <location>
        <begin position="280"/>
        <end position="292"/>
    </location>
</feature>
<feature type="region of interest" description="Disordered" evidence="8">
    <location>
        <begin position="273"/>
        <end position="292"/>
    </location>
</feature>
<feature type="region of interest" description="Disordered" evidence="8">
    <location>
        <begin position="217"/>
        <end position="246"/>
    </location>
</feature>
<reference evidence="11 12" key="1">
    <citation type="submission" date="2024-03" db="EMBL/GenBank/DDBJ databases">
        <title>The genome assembly and annotation of the cricket Gryllus longicercus Weissman &amp; Gray.</title>
        <authorList>
            <person name="Szrajer S."/>
            <person name="Gray D."/>
            <person name="Ylla G."/>
        </authorList>
    </citation>
    <scope>NUCLEOTIDE SEQUENCE [LARGE SCALE GENOMIC DNA]</scope>
    <source>
        <strain evidence="11">DAG 2021-001</strain>
        <tissue evidence="11">Whole body minus gut</tissue>
    </source>
</reference>
<evidence type="ECO:0000256" key="9">
    <source>
        <dbReference type="SAM" id="Phobius"/>
    </source>
</evidence>
<organism evidence="11 12">
    <name type="scientific">Gryllus longicercus</name>
    <dbReference type="NCBI Taxonomy" id="2509291"/>
    <lineage>
        <taxon>Eukaryota</taxon>
        <taxon>Metazoa</taxon>
        <taxon>Ecdysozoa</taxon>
        <taxon>Arthropoda</taxon>
        <taxon>Hexapoda</taxon>
        <taxon>Insecta</taxon>
        <taxon>Pterygota</taxon>
        <taxon>Neoptera</taxon>
        <taxon>Polyneoptera</taxon>
        <taxon>Orthoptera</taxon>
        <taxon>Ensifera</taxon>
        <taxon>Gryllidea</taxon>
        <taxon>Grylloidea</taxon>
        <taxon>Gryllidae</taxon>
        <taxon>Gryllinae</taxon>
        <taxon>Gryllus</taxon>
    </lineage>
</organism>
<dbReference type="GO" id="GO:0005886">
    <property type="term" value="C:plasma membrane"/>
    <property type="evidence" value="ECO:0007669"/>
    <property type="project" value="UniProtKB-SubCell"/>
</dbReference>
<dbReference type="PANTHER" id="PTHR42643">
    <property type="entry name" value="IONOTROPIC RECEPTOR 20A-RELATED"/>
    <property type="match status" value="1"/>
</dbReference>
<keyword evidence="5 9" id="KW-0472">Membrane</keyword>
<evidence type="ECO:0000256" key="6">
    <source>
        <dbReference type="ARBA" id="ARBA00023170"/>
    </source>
</evidence>
<evidence type="ECO:0000313" key="12">
    <source>
        <dbReference type="Proteomes" id="UP001378592"/>
    </source>
</evidence>
<keyword evidence="2" id="KW-1003">Cell membrane</keyword>
<keyword evidence="4 9" id="KW-1133">Transmembrane helix</keyword>
<feature type="signal peptide" evidence="10">
    <location>
        <begin position="1"/>
        <end position="20"/>
    </location>
</feature>
<dbReference type="AlphaFoldDB" id="A0AAN9VP68"/>
<protein>
    <recommendedName>
        <fullName evidence="13">Ionotropic receptor</fullName>
    </recommendedName>
</protein>